<feature type="chain" id="PRO_5002806135" evidence="2">
    <location>
        <begin position="24"/>
        <end position="449"/>
    </location>
</feature>
<sequence length="449" mass="50923">MRKHCIHWIWLVLVLSRLIHVRAEQQADEHRIQRRFMWQEMNNSVMGSVLGRMFGGARAMKSMFTDLLPSPAVSGHTKKSPATIDLRPTEMTRVKYIIRNPHTHKPMKIIKMRPSAKKVVQLRRPLPKPRPGVATEATTHSLSYDHRMRQLEKEQELIAEGKAPLTSDEDLMDKYFRKKAKGGPGSASNEVVSGKIMEYQSWKPVYKAGEQPSSGSFVTLRPQALTQLHTDISSSGRDHHHDHHDQDHELLPKPEKLVGYESRGTTTSSTTTTTTEAPNYPPSFLKKYREREAAATTRRPRKQHKQQQQQQQIHGGDGGGGASEEDSITTSQPSSSMSSLRARLQEQQRRTKHQHQHQHKQRLEDEEYEAALVEAMHGDKWPAEVHHSGYQLSSPIGPSAVAFEQAVPQPGAAKYPHPKEHKRPPRANIRERGSVKFGDKPSYEDEEAA</sequence>
<name>B4GAV3_DROPE</name>
<feature type="signal peptide" evidence="2">
    <location>
        <begin position="1"/>
        <end position="23"/>
    </location>
</feature>
<evidence type="ECO:0000256" key="2">
    <source>
        <dbReference type="SAM" id="SignalP"/>
    </source>
</evidence>
<reference evidence="3 4" key="1">
    <citation type="journal article" date="2007" name="Nature">
        <title>Evolution of genes and genomes on the Drosophila phylogeny.</title>
        <authorList>
            <consortium name="Drosophila 12 Genomes Consortium"/>
            <person name="Clark A.G."/>
            <person name="Eisen M.B."/>
            <person name="Smith D.R."/>
            <person name="Bergman C.M."/>
            <person name="Oliver B."/>
            <person name="Markow T.A."/>
            <person name="Kaufman T.C."/>
            <person name="Kellis M."/>
            <person name="Gelbart W."/>
            <person name="Iyer V.N."/>
            <person name="Pollard D.A."/>
            <person name="Sackton T.B."/>
            <person name="Larracuente A.M."/>
            <person name="Singh N.D."/>
            <person name="Abad J.P."/>
            <person name="Abt D.N."/>
            <person name="Adryan B."/>
            <person name="Aguade M."/>
            <person name="Akashi H."/>
            <person name="Anderson W.W."/>
            <person name="Aquadro C.F."/>
            <person name="Ardell D.H."/>
            <person name="Arguello R."/>
            <person name="Artieri C.G."/>
            <person name="Barbash D.A."/>
            <person name="Barker D."/>
            <person name="Barsanti P."/>
            <person name="Batterham P."/>
            <person name="Batzoglou S."/>
            <person name="Begun D."/>
            <person name="Bhutkar A."/>
            <person name="Blanco E."/>
            <person name="Bosak S.A."/>
            <person name="Bradley R.K."/>
            <person name="Brand A.D."/>
            <person name="Brent M.R."/>
            <person name="Brooks A.N."/>
            <person name="Brown R.H."/>
            <person name="Butlin R.K."/>
            <person name="Caggese C."/>
            <person name="Calvi B.R."/>
            <person name="Bernardo de Carvalho A."/>
            <person name="Caspi A."/>
            <person name="Castrezana S."/>
            <person name="Celniker S.E."/>
            <person name="Chang J.L."/>
            <person name="Chapple C."/>
            <person name="Chatterji S."/>
            <person name="Chinwalla A."/>
            <person name="Civetta A."/>
            <person name="Clifton S.W."/>
            <person name="Comeron J.M."/>
            <person name="Costello J.C."/>
            <person name="Coyne J.A."/>
            <person name="Daub J."/>
            <person name="David R.G."/>
            <person name="Delcher A.L."/>
            <person name="Delehaunty K."/>
            <person name="Do C.B."/>
            <person name="Ebling H."/>
            <person name="Edwards K."/>
            <person name="Eickbush T."/>
            <person name="Evans J.D."/>
            <person name="Filipski A."/>
            <person name="Findeiss S."/>
            <person name="Freyhult E."/>
            <person name="Fulton L."/>
            <person name="Fulton R."/>
            <person name="Garcia A.C."/>
            <person name="Gardiner A."/>
            <person name="Garfield D.A."/>
            <person name="Garvin B.E."/>
            <person name="Gibson G."/>
            <person name="Gilbert D."/>
            <person name="Gnerre S."/>
            <person name="Godfrey J."/>
            <person name="Good R."/>
            <person name="Gotea V."/>
            <person name="Gravely B."/>
            <person name="Greenberg A.J."/>
            <person name="Griffiths-Jones S."/>
            <person name="Gross S."/>
            <person name="Guigo R."/>
            <person name="Gustafson E.A."/>
            <person name="Haerty W."/>
            <person name="Hahn M.W."/>
            <person name="Halligan D.L."/>
            <person name="Halpern A.L."/>
            <person name="Halter G.M."/>
            <person name="Han M.V."/>
            <person name="Heger A."/>
            <person name="Hillier L."/>
            <person name="Hinrichs A.S."/>
            <person name="Holmes I."/>
            <person name="Hoskins R.A."/>
            <person name="Hubisz M.J."/>
            <person name="Hultmark D."/>
            <person name="Huntley M.A."/>
            <person name="Jaffe D.B."/>
            <person name="Jagadeeshan S."/>
            <person name="Jeck W.R."/>
            <person name="Johnson J."/>
            <person name="Jones C.D."/>
            <person name="Jordan W.C."/>
            <person name="Karpen G.H."/>
            <person name="Kataoka E."/>
            <person name="Keightley P.D."/>
            <person name="Kheradpour P."/>
            <person name="Kirkness E.F."/>
            <person name="Koerich L.B."/>
            <person name="Kristiansen K."/>
            <person name="Kudrna D."/>
            <person name="Kulathinal R.J."/>
            <person name="Kumar S."/>
            <person name="Kwok R."/>
            <person name="Lander E."/>
            <person name="Langley C.H."/>
            <person name="Lapoint R."/>
            <person name="Lazzaro B.P."/>
            <person name="Lee S.J."/>
            <person name="Levesque L."/>
            <person name="Li R."/>
            <person name="Lin C.F."/>
            <person name="Lin M.F."/>
            <person name="Lindblad-Toh K."/>
            <person name="Llopart A."/>
            <person name="Long M."/>
            <person name="Low L."/>
            <person name="Lozovsky E."/>
            <person name="Lu J."/>
            <person name="Luo M."/>
            <person name="Machado C.A."/>
            <person name="Makalowski W."/>
            <person name="Marzo M."/>
            <person name="Matsuda M."/>
            <person name="Matzkin L."/>
            <person name="McAllister B."/>
            <person name="McBride C.S."/>
            <person name="McKernan B."/>
            <person name="McKernan K."/>
            <person name="Mendez-Lago M."/>
            <person name="Minx P."/>
            <person name="Mollenhauer M.U."/>
            <person name="Montooth K."/>
            <person name="Mount S.M."/>
            <person name="Mu X."/>
            <person name="Myers E."/>
            <person name="Negre B."/>
            <person name="Newfeld S."/>
            <person name="Nielsen R."/>
            <person name="Noor M.A."/>
            <person name="O'Grady P."/>
            <person name="Pachter L."/>
            <person name="Papaceit M."/>
            <person name="Parisi M.J."/>
            <person name="Parisi M."/>
            <person name="Parts L."/>
            <person name="Pedersen J.S."/>
            <person name="Pesole G."/>
            <person name="Phillippy A.M."/>
            <person name="Ponting C.P."/>
            <person name="Pop M."/>
            <person name="Porcelli D."/>
            <person name="Powell J.R."/>
            <person name="Prohaska S."/>
            <person name="Pruitt K."/>
            <person name="Puig M."/>
            <person name="Quesneville H."/>
            <person name="Ram K.R."/>
            <person name="Rand D."/>
            <person name="Rasmussen M.D."/>
            <person name="Reed L.K."/>
            <person name="Reenan R."/>
            <person name="Reily A."/>
            <person name="Remington K.A."/>
            <person name="Rieger T.T."/>
            <person name="Ritchie M.G."/>
            <person name="Robin C."/>
            <person name="Rogers Y.H."/>
            <person name="Rohde C."/>
            <person name="Rozas J."/>
            <person name="Rubenfield M.J."/>
            <person name="Ruiz A."/>
            <person name="Russo S."/>
            <person name="Salzberg S.L."/>
            <person name="Sanchez-Gracia A."/>
            <person name="Saranga D.J."/>
            <person name="Sato H."/>
            <person name="Schaeffer S.W."/>
            <person name="Schatz M.C."/>
            <person name="Schlenke T."/>
            <person name="Schwartz R."/>
            <person name="Segarra C."/>
            <person name="Singh R.S."/>
            <person name="Sirot L."/>
            <person name="Sirota M."/>
            <person name="Sisneros N.B."/>
            <person name="Smith C.D."/>
            <person name="Smith T.F."/>
            <person name="Spieth J."/>
            <person name="Stage D.E."/>
            <person name="Stark A."/>
            <person name="Stephan W."/>
            <person name="Strausberg R.L."/>
            <person name="Strempel S."/>
            <person name="Sturgill D."/>
            <person name="Sutton G."/>
            <person name="Sutton G.G."/>
            <person name="Tao W."/>
            <person name="Teichmann S."/>
            <person name="Tobari Y.N."/>
            <person name="Tomimura Y."/>
            <person name="Tsolas J.M."/>
            <person name="Valente V.L."/>
            <person name="Venter E."/>
            <person name="Venter J.C."/>
            <person name="Vicario S."/>
            <person name="Vieira F.G."/>
            <person name="Vilella A.J."/>
            <person name="Villasante A."/>
            <person name="Walenz B."/>
            <person name="Wang J."/>
            <person name="Wasserman M."/>
            <person name="Watts T."/>
            <person name="Wilson D."/>
            <person name="Wilson R.K."/>
            <person name="Wing R.A."/>
            <person name="Wolfner M.F."/>
            <person name="Wong A."/>
            <person name="Wong G.K."/>
            <person name="Wu C.I."/>
            <person name="Wu G."/>
            <person name="Yamamoto D."/>
            <person name="Yang H.P."/>
            <person name="Yang S.P."/>
            <person name="Yorke J.A."/>
            <person name="Yoshida K."/>
            <person name="Zdobnov E."/>
            <person name="Zhang P."/>
            <person name="Zhang Y."/>
            <person name="Zimin A.V."/>
            <person name="Baldwin J."/>
            <person name="Abdouelleil A."/>
            <person name="Abdulkadir J."/>
            <person name="Abebe A."/>
            <person name="Abera B."/>
            <person name="Abreu J."/>
            <person name="Acer S.C."/>
            <person name="Aftuck L."/>
            <person name="Alexander A."/>
            <person name="An P."/>
            <person name="Anderson E."/>
            <person name="Anderson S."/>
            <person name="Arachi H."/>
            <person name="Azer M."/>
            <person name="Bachantsang P."/>
            <person name="Barry A."/>
            <person name="Bayul T."/>
            <person name="Berlin A."/>
            <person name="Bessette D."/>
            <person name="Bloom T."/>
            <person name="Blye J."/>
            <person name="Boguslavskiy L."/>
            <person name="Bonnet C."/>
            <person name="Boukhgalter B."/>
            <person name="Bourzgui I."/>
            <person name="Brown A."/>
            <person name="Cahill P."/>
            <person name="Channer S."/>
            <person name="Cheshatsang Y."/>
            <person name="Chuda L."/>
            <person name="Citroen M."/>
            <person name="Collymore A."/>
            <person name="Cooke P."/>
            <person name="Costello M."/>
            <person name="D'Aco K."/>
            <person name="Daza R."/>
            <person name="De Haan G."/>
            <person name="DeGray S."/>
            <person name="DeMaso C."/>
            <person name="Dhargay N."/>
            <person name="Dooley K."/>
            <person name="Dooley E."/>
            <person name="Doricent M."/>
            <person name="Dorje P."/>
            <person name="Dorjee K."/>
            <person name="Dupes A."/>
            <person name="Elong R."/>
            <person name="Falk J."/>
            <person name="Farina A."/>
            <person name="Faro S."/>
            <person name="Ferguson D."/>
            <person name="Fisher S."/>
            <person name="Foley C.D."/>
            <person name="Franke A."/>
            <person name="Friedrich D."/>
            <person name="Gadbois L."/>
            <person name="Gearin G."/>
            <person name="Gearin C.R."/>
            <person name="Giannoukos G."/>
            <person name="Goode T."/>
            <person name="Graham J."/>
            <person name="Grandbois E."/>
            <person name="Grewal S."/>
            <person name="Gyaltsen K."/>
            <person name="Hafez N."/>
            <person name="Hagos B."/>
            <person name="Hall J."/>
            <person name="Henson C."/>
            <person name="Hollinger A."/>
            <person name="Honan T."/>
            <person name="Huard M.D."/>
            <person name="Hughes L."/>
            <person name="Hurhula B."/>
            <person name="Husby M.E."/>
            <person name="Kamat A."/>
            <person name="Kanga B."/>
            <person name="Kashin S."/>
            <person name="Khazanovich D."/>
            <person name="Kisner P."/>
            <person name="Lance K."/>
            <person name="Lara M."/>
            <person name="Lee W."/>
            <person name="Lennon N."/>
            <person name="Letendre F."/>
            <person name="LeVine R."/>
            <person name="Lipovsky A."/>
            <person name="Liu X."/>
            <person name="Liu J."/>
            <person name="Liu S."/>
            <person name="Lokyitsang T."/>
            <person name="Lokyitsang Y."/>
            <person name="Lubonja R."/>
            <person name="Lui A."/>
            <person name="MacDonald P."/>
            <person name="Magnisalis V."/>
            <person name="Maru K."/>
            <person name="Matthews C."/>
            <person name="McCusker W."/>
            <person name="McDonough S."/>
            <person name="Mehta T."/>
            <person name="Meldrim J."/>
            <person name="Meneus L."/>
            <person name="Mihai O."/>
            <person name="Mihalev A."/>
            <person name="Mihova T."/>
            <person name="Mittelman R."/>
            <person name="Mlenga V."/>
            <person name="Montmayeur A."/>
            <person name="Mulrain L."/>
            <person name="Navidi A."/>
            <person name="Naylor J."/>
            <person name="Negash T."/>
            <person name="Nguyen T."/>
            <person name="Nguyen N."/>
            <person name="Nicol R."/>
            <person name="Norbu C."/>
            <person name="Norbu N."/>
            <person name="Novod N."/>
            <person name="O'Neill B."/>
            <person name="Osman S."/>
            <person name="Markiewicz E."/>
            <person name="Oyono O.L."/>
            <person name="Patti C."/>
            <person name="Phunkhang P."/>
            <person name="Pierre F."/>
            <person name="Priest M."/>
            <person name="Raghuraman S."/>
            <person name="Rege F."/>
            <person name="Reyes R."/>
            <person name="Rise C."/>
            <person name="Rogov P."/>
            <person name="Ross K."/>
            <person name="Ryan E."/>
            <person name="Settipalli S."/>
            <person name="Shea T."/>
            <person name="Sherpa N."/>
            <person name="Shi L."/>
            <person name="Shih D."/>
            <person name="Sparrow T."/>
            <person name="Spaulding J."/>
            <person name="Stalker J."/>
            <person name="Stange-Thomann N."/>
            <person name="Stavropoulos S."/>
            <person name="Stone C."/>
            <person name="Strader C."/>
            <person name="Tesfaye S."/>
            <person name="Thomson T."/>
            <person name="Thoulutsang Y."/>
            <person name="Thoulutsang D."/>
            <person name="Topham K."/>
            <person name="Topping I."/>
            <person name="Tsamla T."/>
            <person name="Vassiliev H."/>
            <person name="Vo A."/>
            <person name="Wangchuk T."/>
            <person name="Wangdi T."/>
            <person name="Weiand M."/>
            <person name="Wilkinson J."/>
            <person name="Wilson A."/>
            <person name="Yadav S."/>
            <person name="Young G."/>
            <person name="Yu Q."/>
            <person name="Zembek L."/>
            <person name="Zhong D."/>
            <person name="Zimmer A."/>
            <person name="Zwirko Z."/>
            <person name="Jaffe D.B."/>
            <person name="Alvarez P."/>
            <person name="Brockman W."/>
            <person name="Butler J."/>
            <person name="Chin C."/>
            <person name="Gnerre S."/>
            <person name="Grabherr M."/>
            <person name="Kleber M."/>
            <person name="Mauceli E."/>
            <person name="MacCallum I."/>
        </authorList>
    </citation>
    <scope>NUCLEOTIDE SEQUENCE [LARGE SCALE GENOMIC DNA]</scope>
    <source>
        <strain evidence="4">MSH-3 / Tucson 14011-0111.49</strain>
    </source>
</reference>
<keyword evidence="4" id="KW-1185">Reference proteome</keyword>
<protein>
    <submittedName>
        <fullName evidence="3">GL10642</fullName>
    </submittedName>
</protein>
<dbReference type="PhylomeDB" id="B4GAV3"/>
<feature type="region of interest" description="Disordered" evidence="1">
    <location>
        <begin position="232"/>
        <end position="364"/>
    </location>
</feature>
<dbReference type="OMA" id="FNGARAM"/>
<evidence type="ECO:0000313" key="4">
    <source>
        <dbReference type="Proteomes" id="UP000008744"/>
    </source>
</evidence>
<proteinExistence type="predicted"/>
<evidence type="ECO:0000256" key="1">
    <source>
        <dbReference type="SAM" id="MobiDB-lite"/>
    </source>
</evidence>
<dbReference type="EMBL" id="CH479181">
    <property type="protein sequence ID" value="EDW32055.1"/>
    <property type="molecule type" value="Genomic_DNA"/>
</dbReference>
<accession>B4GAV3</accession>
<dbReference type="HOGENOM" id="CLU_628943_0_0_1"/>
<feature type="compositionally biased region" description="Basic residues" evidence="1">
    <location>
        <begin position="350"/>
        <end position="360"/>
    </location>
</feature>
<feature type="compositionally biased region" description="Low complexity" evidence="1">
    <location>
        <begin position="328"/>
        <end position="339"/>
    </location>
</feature>
<feature type="compositionally biased region" description="Low complexity" evidence="1">
    <location>
        <begin position="265"/>
        <end position="275"/>
    </location>
</feature>
<feature type="region of interest" description="Disordered" evidence="1">
    <location>
        <begin position="401"/>
        <end position="449"/>
    </location>
</feature>
<dbReference type="Proteomes" id="UP000008744">
    <property type="component" value="Unassembled WGS sequence"/>
</dbReference>
<organism evidence="4">
    <name type="scientific">Drosophila persimilis</name>
    <name type="common">Fruit fly</name>
    <dbReference type="NCBI Taxonomy" id="7234"/>
    <lineage>
        <taxon>Eukaryota</taxon>
        <taxon>Metazoa</taxon>
        <taxon>Ecdysozoa</taxon>
        <taxon>Arthropoda</taxon>
        <taxon>Hexapoda</taxon>
        <taxon>Insecta</taxon>
        <taxon>Pterygota</taxon>
        <taxon>Neoptera</taxon>
        <taxon>Endopterygota</taxon>
        <taxon>Diptera</taxon>
        <taxon>Brachycera</taxon>
        <taxon>Muscomorpha</taxon>
        <taxon>Ephydroidea</taxon>
        <taxon>Drosophilidae</taxon>
        <taxon>Drosophila</taxon>
        <taxon>Sophophora</taxon>
    </lineage>
</organism>
<keyword evidence="2" id="KW-0732">Signal</keyword>
<feature type="compositionally biased region" description="Basic and acidic residues" evidence="1">
    <location>
        <begin position="428"/>
        <end position="443"/>
    </location>
</feature>
<gene>
    <name evidence="3" type="primary">Dper\GL10642</name>
    <name evidence="3" type="ORF">Dper_GL10642</name>
</gene>
<feature type="compositionally biased region" description="Basic and acidic residues" evidence="1">
    <location>
        <begin position="236"/>
        <end position="258"/>
    </location>
</feature>
<evidence type="ECO:0000313" key="3">
    <source>
        <dbReference type="EMBL" id="EDW32055.1"/>
    </source>
</evidence>
<dbReference type="AlphaFoldDB" id="B4GAV3"/>
<dbReference type="OrthoDB" id="8029436at2759"/>